<dbReference type="PROSITE" id="PS50004">
    <property type="entry name" value="C2"/>
    <property type="match status" value="1"/>
</dbReference>
<feature type="compositionally biased region" description="Low complexity" evidence="8">
    <location>
        <begin position="1008"/>
        <end position="1039"/>
    </location>
</feature>
<dbReference type="PROSITE" id="PS51082">
    <property type="entry name" value="WH2"/>
    <property type="match status" value="1"/>
</dbReference>
<dbReference type="Proteomes" id="UP000789831">
    <property type="component" value="Unassembled WGS sequence"/>
</dbReference>
<keyword evidence="17" id="KW-1185">Reference proteome</keyword>
<feature type="coiled-coil region" evidence="7">
    <location>
        <begin position="315"/>
        <end position="372"/>
    </location>
</feature>
<dbReference type="GO" id="GO:0035025">
    <property type="term" value="P:positive regulation of Rho protein signal transduction"/>
    <property type="evidence" value="ECO:0007669"/>
    <property type="project" value="TreeGrafter"/>
</dbReference>
<dbReference type="InterPro" id="IPR035892">
    <property type="entry name" value="C2_domain_sf"/>
</dbReference>
<evidence type="ECO:0000256" key="5">
    <source>
        <dbReference type="ARBA" id="ARBA00022490"/>
    </source>
</evidence>
<dbReference type="SUPFAM" id="SSF50044">
    <property type="entry name" value="SH3-domain"/>
    <property type="match status" value="2"/>
</dbReference>
<evidence type="ECO:0000256" key="2">
    <source>
        <dbReference type="ARBA" id="ARBA00015110"/>
    </source>
</evidence>
<dbReference type="Pfam" id="PF12763">
    <property type="entry name" value="EH"/>
    <property type="match status" value="1"/>
</dbReference>
<gene>
    <name evidence="16" type="ORF">AGERDE_LOCUS6880</name>
</gene>
<feature type="domain" description="EF-hand" evidence="14">
    <location>
        <begin position="127"/>
        <end position="162"/>
    </location>
</feature>
<feature type="region of interest" description="Disordered" evidence="8">
    <location>
        <begin position="661"/>
        <end position="705"/>
    </location>
</feature>
<dbReference type="SMART" id="SM00325">
    <property type="entry name" value="RhoGEF"/>
    <property type="match status" value="1"/>
</dbReference>
<dbReference type="InterPro" id="IPR002048">
    <property type="entry name" value="EF_hand_dom"/>
</dbReference>
<dbReference type="InterPro" id="IPR001452">
    <property type="entry name" value="SH3_domain"/>
</dbReference>
<dbReference type="Gene3D" id="2.30.30.40">
    <property type="entry name" value="SH3 Domains"/>
    <property type="match status" value="2"/>
</dbReference>
<evidence type="ECO:0000259" key="11">
    <source>
        <dbReference type="PROSITE" id="PS50004"/>
    </source>
</evidence>
<dbReference type="PROSITE" id="PS50003">
    <property type="entry name" value="PH_DOMAIN"/>
    <property type="match status" value="1"/>
</dbReference>
<dbReference type="Gene3D" id="2.30.29.30">
    <property type="entry name" value="Pleckstrin-homology domain (PH domain)/Phosphotyrosine-binding domain (PTB)"/>
    <property type="match status" value="1"/>
</dbReference>
<evidence type="ECO:0000313" key="16">
    <source>
        <dbReference type="EMBL" id="CAG8555372.1"/>
    </source>
</evidence>
<reference evidence="16" key="1">
    <citation type="submission" date="2021-06" db="EMBL/GenBank/DDBJ databases">
        <authorList>
            <person name="Kallberg Y."/>
            <person name="Tangrot J."/>
            <person name="Rosling A."/>
        </authorList>
    </citation>
    <scope>NUCLEOTIDE SEQUENCE</scope>
    <source>
        <strain evidence="16">MT106</strain>
    </source>
</reference>
<keyword evidence="5" id="KW-0963">Cytoplasm</keyword>
<dbReference type="SUPFAM" id="SSF50729">
    <property type="entry name" value="PH domain-like"/>
    <property type="match status" value="1"/>
</dbReference>
<dbReference type="GO" id="GO:0005509">
    <property type="term" value="F:calcium ion binding"/>
    <property type="evidence" value="ECO:0007669"/>
    <property type="project" value="InterPro"/>
</dbReference>
<feature type="domain" description="C2" evidence="11">
    <location>
        <begin position="1657"/>
        <end position="1774"/>
    </location>
</feature>
<dbReference type="InterPro" id="IPR036028">
    <property type="entry name" value="SH3-like_dom_sf"/>
</dbReference>
<feature type="domain" description="EH" evidence="13">
    <location>
        <begin position="94"/>
        <end position="183"/>
    </location>
</feature>
<dbReference type="Gene3D" id="1.20.900.10">
    <property type="entry name" value="Dbl homology (DH) domain"/>
    <property type="match status" value="1"/>
</dbReference>
<evidence type="ECO:0000256" key="1">
    <source>
        <dbReference type="ARBA" id="ARBA00004496"/>
    </source>
</evidence>
<dbReference type="InterPro" id="IPR000261">
    <property type="entry name" value="EH_dom"/>
</dbReference>
<dbReference type="Pfam" id="PF16652">
    <property type="entry name" value="PH_13"/>
    <property type="match status" value="1"/>
</dbReference>
<dbReference type="EMBL" id="CAJVPL010001145">
    <property type="protein sequence ID" value="CAG8555372.1"/>
    <property type="molecule type" value="Genomic_DNA"/>
</dbReference>
<dbReference type="PROSITE" id="PS50031">
    <property type="entry name" value="EH"/>
    <property type="match status" value="1"/>
</dbReference>
<feature type="domain" description="DH" evidence="12">
    <location>
        <begin position="1349"/>
        <end position="1531"/>
    </location>
</feature>
<evidence type="ECO:0000256" key="6">
    <source>
        <dbReference type="PROSITE-ProRule" id="PRU00192"/>
    </source>
</evidence>
<feature type="coiled-coil region" evidence="7">
    <location>
        <begin position="1511"/>
        <end position="1545"/>
    </location>
</feature>
<feature type="region of interest" description="Disordered" evidence="8">
    <location>
        <begin position="625"/>
        <end position="648"/>
    </location>
</feature>
<dbReference type="SUPFAM" id="SSF49562">
    <property type="entry name" value="C2 domain (Calcium/lipid-binding domain, CaLB)"/>
    <property type="match status" value="1"/>
</dbReference>
<dbReference type="PANTHER" id="PTHR46006">
    <property type="entry name" value="RHO GUANINE NUCLEOTIDE EXCHANGE FACTOR AT 64C, ISOFORM A"/>
    <property type="match status" value="1"/>
</dbReference>
<feature type="region of interest" description="Disordered" evidence="8">
    <location>
        <begin position="855"/>
        <end position="1053"/>
    </location>
</feature>
<sequence length="1788" mass="201307">MDQRQQQFLLQQQLRGQNSISQPQMIQQYGISTIPTIGQLSNVQNIPPLGGSIMPAGVIALSQRMMPQQNPQQQYNTSGLQGNAKIPWAVTPEEKVQYRDIFKAWDTEGNGYISGDKGREVFSQSGLPSNVLSQIWNLADPNNQGRLNQDEFAVAMHLIYRKLNGYDVPTTLPPELIPPSSRDFAESVDLVKNILATDLHNQRTGLAPSSSPYVKSRSFTNNQVIDIPTDAVSYKHEDNDVGYVSSARRQIPSVNREYSNSPYSSSILSSRSDREKSSTNLADLRKQIHEKEILLEALSYSTDTAPIASYNSTDVEEIKRHIKNLQSQLVSLKSNINQDWQFKEISRNSDELNSLLDRNHNLEDELNNLLYTTIPDIIRKVRDTDNKVAEAKIELFKLRESRSSDDNNIVGTGPGGSITQADRIQAKAAEMLQARLAAITGKPISSISDSASNPGAARRLEEETIKVNADKANREHRISDIEQTISRLQDTIIRISRERDDVESKLQLDGFRLSKEDRNKWEDGIGVNDEVRRFIEELNREDLKIKTKASHNETDYESRYSYGGGGSSSVISTHSTPTSTTSSYSSFSSSVPSSSLKGKTSEERATFIKAEAERRMQEKLKAFGIASPALDSKPTPPPVSESPSITDRLLRERAEANERIARAEREAEERERIRSERLLAEKQKKAEEENERARRLEEYKRKDDERRKQWLLEAEELKESKDKKTREKEEAARLRELENERKRLEEAEKEKREREEHLARIKREAEERAAEEERLRKEQEAILEGARAARERAKKLEEEAKEREDLLKLETERLSKAKKEEFISQVKSSTNASTEIITKPIESTNPFYRFTNASISTSNSQTKEPESDDWDVVNKDESDDDDFGRPDPKLLASKLFGIGGSSGSSHSSTSETVSSSKITPFSNISPSAPEAFPSSTSPPIAPPPPPPSFAPTAPTVTPNAAAASSSPAASNLPSGRAALLNQIQLGKKLKPTKSNDRSSPSVTGRVEPSSSSRDVQSSSSGLSGPPGLGSLFSGGIPPLKSRVETGRANNASINSSVSRPISLEKSDRRFSTDWYDSLATDQLAVEEPSSKFKPNINIQTTLFEEKDETKSSGVTVQSPVVMVPSIEQDVDFNQKFHVSTLYSYEGTGTDDLIFQAGITFFAHPSKDPKNANWWYGSIESSGKKGWFPKNYVQIVKEEQEICKAKVLWDYKGLNEGELDIKKGNIVSILDKSSDDWWKAEYEGTKGNIPANYVEEISSSSVATLNESLSKVRTRSPSPTRLFGTSPITPISWIEPGLSINALSDAGLLPHGLGLRPDSPAAAGQRPLSQTWSSLMDSETVETLPKEERKRQEGIYELITTEQSYLRDLQMIVAVFYGPLQNLLDAHELTTIFSNIEDILLCNTAILSDLEQRQRDEGFFVDTLGDILIKHVDNLRCYITYCGNQLNASKFLQKKRAEDHRLEEFLKKSLQDPQCRSLDLSSYLLNPLQRITRYPLLFRQILHYTEKDHPDHEKIMQSLKKAEDILEKTNEAAREQENQVKLAEISRLVDLEGLEAKLDLTSMTRLLGKRQFVMEGPLQKVKSNRKLHGYLFNDLLILAQESRNSVRGYKYVLYKPPLPLNEIAVCDLPQDDCFQIIHNADKDKINLRARDVSVKRQWINQLETANGQPPLKDYIGTLKVVIYEGRMPIDPAKENIVVNAYCQARLNRQVLKTKFVKESISPRWNQDLPFSVTTLEDTLKLSLYNYDKYTQDSYLGQAEISLRFLEYYGNNETDMITLQLKDVPPGRPH</sequence>
<feature type="domain" description="SH3" evidence="9">
    <location>
        <begin position="1133"/>
        <end position="1197"/>
    </location>
</feature>
<feature type="compositionally biased region" description="Polar residues" evidence="8">
    <location>
        <begin position="917"/>
        <end position="926"/>
    </location>
</feature>
<dbReference type="Pfam" id="PF07653">
    <property type="entry name" value="SH3_2"/>
    <property type="match status" value="1"/>
</dbReference>
<dbReference type="PANTHER" id="PTHR46006:SF6">
    <property type="entry name" value="INTERSECTIN-2 ISOFORM X1"/>
    <property type="match status" value="1"/>
</dbReference>
<dbReference type="SMART" id="SM00027">
    <property type="entry name" value="EH"/>
    <property type="match status" value="1"/>
</dbReference>
<organism evidence="16 17">
    <name type="scientific">Ambispora gerdemannii</name>
    <dbReference type="NCBI Taxonomy" id="144530"/>
    <lineage>
        <taxon>Eukaryota</taxon>
        <taxon>Fungi</taxon>
        <taxon>Fungi incertae sedis</taxon>
        <taxon>Mucoromycota</taxon>
        <taxon>Glomeromycotina</taxon>
        <taxon>Glomeromycetes</taxon>
        <taxon>Archaeosporales</taxon>
        <taxon>Ambisporaceae</taxon>
        <taxon>Ambispora</taxon>
    </lineage>
</organism>
<dbReference type="InterPro" id="IPR000219">
    <property type="entry name" value="DH_dom"/>
</dbReference>
<dbReference type="SUPFAM" id="SSF48065">
    <property type="entry name" value="DBL homology domain (DH-domain)"/>
    <property type="match status" value="1"/>
</dbReference>
<comment type="caution">
    <text evidence="16">The sequence shown here is derived from an EMBL/GenBank/DDBJ whole genome shotgun (WGS) entry which is preliminary data.</text>
</comment>
<keyword evidence="7" id="KW-0175">Coiled coil</keyword>
<dbReference type="SMART" id="SM00326">
    <property type="entry name" value="SH3"/>
    <property type="match status" value="2"/>
</dbReference>
<dbReference type="Gene3D" id="2.60.40.150">
    <property type="entry name" value="C2 domain"/>
    <property type="match status" value="1"/>
</dbReference>
<dbReference type="SMART" id="SM00239">
    <property type="entry name" value="C2"/>
    <property type="match status" value="1"/>
</dbReference>
<dbReference type="InterPro" id="IPR051480">
    <property type="entry name" value="Endocytic_GEF_Adapter"/>
</dbReference>
<feature type="compositionally biased region" description="Basic and acidic residues" evidence="8">
    <location>
        <begin position="717"/>
        <end position="780"/>
    </location>
</feature>
<dbReference type="CDD" id="cd00174">
    <property type="entry name" value="SH3"/>
    <property type="match status" value="2"/>
</dbReference>
<dbReference type="InterPro" id="IPR003124">
    <property type="entry name" value="WH2_dom"/>
</dbReference>
<dbReference type="Pfam" id="PF02205">
    <property type="entry name" value="WH2"/>
    <property type="match status" value="1"/>
</dbReference>
<feature type="compositionally biased region" description="Low complexity" evidence="8">
    <location>
        <begin position="568"/>
        <end position="598"/>
    </location>
</feature>
<dbReference type="PROSITE" id="PS50222">
    <property type="entry name" value="EF_HAND_2"/>
    <property type="match status" value="1"/>
</dbReference>
<dbReference type="CDD" id="cd00030">
    <property type="entry name" value="C2"/>
    <property type="match status" value="1"/>
</dbReference>
<evidence type="ECO:0000259" key="14">
    <source>
        <dbReference type="PROSITE" id="PS50222"/>
    </source>
</evidence>
<proteinExistence type="predicted"/>
<dbReference type="GO" id="GO:0005737">
    <property type="term" value="C:cytoplasm"/>
    <property type="evidence" value="ECO:0007669"/>
    <property type="project" value="UniProtKB-SubCell"/>
</dbReference>
<dbReference type="InterPro" id="IPR001849">
    <property type="entry name" value="PH_domain"/>
</dbReference>
<feature type="region of interest" description="Disordered" evidence="8">
    <location>
        <begin position="717"/>
        <end position="782"/>
    </location>
</feature>
<evidence type="ECO:0000313" key="17">
    <source>
        <dbReference type="Proteomes" id="UP000789831"/>
    </source>
</evidence>
<dbReference type="InterPro" id="IPR035899">
    <property type="entry name" value="DBL_dom_sf"/>
</dbReference>
<evidence type="ECO:0000259" key="9">
    <source>
        <dbReference type="PROSITE" id="PS50002"/>
    </source>
</evidence>
<feature type="compositionally biased region" description="Low complexity" evidence="8">
    <location>
        <begin position="259"/>
        <end position="270"/>
    </location>
</feature>
<feature type="compositionally biased region" description="Pro residues" evidence="8">
    <location>
        <begin position="939"/>
        <end position="949"/>
    </location>
</feature>
<evidence type="ECO:0000259" key="12">
    <source>
        <dbReference type="PROSITE" id="PS50010"/>
    </source>
</evidence>
<evidence type="ECO:0000256" key="7">
    <source>
        <dbReference type="SAM" id="Coils"/>
    </source>
</evidence>
<evidence type="ECO:0000259" key="10">
    <source>
        <dbReference type="PROSITE" id="PS50003"/>
    </source>
</evidence>
<evidence type="ECO:0000256" key="3">
    <source>
        <dbReference type="ARBA" id="ARBA00020728"/>
    </source>
</evidence>
<dbReference type="CDD" id="cd00052">
    <property type="entry name" value="EH"/>
    <property type="match status" value="1"/>
</dbReference>
<feature type="domain" description="SH3" evidence="9">
    <location>
        <begin position="1199"/>
        <end position="1258"/>
    </location>
</feature>
<feature type="compositionally biased region" description="Low complexity" evidence="8">
    <location>
        <begin position="950"/>
        <end position="974"/>
    </location>
</feature>
<feature type="compositionally biased region" description="Acidic residues" evidence="8">
    <location>
        <begin position="866"/>
        <end position="882"/>
    </location>
</feature>
<dbReference type="InterPro" id="IPR011993">
    <property type="entry name" value="PH-like_dom_sf"/>
</dbReference>
<keyword evidence="4 6" id="KW-0728">SH3 domain</keyword>
<accession>A0A9N9FQX5</accession>
<evidence type="ECO:0000256" key="8">
    <source>
        <dbReference type="SAM" id="MobiDB-lite"/>
    </source>
</evidence>
<dbReference type="InterPro" id="IPR000008">
    <property type="entry name" value="C2_dom"/>
</dbReference>
<feature type="non-terminal residue" evidence="16">
    <location>
        <position position="1788"/>
    </location>
</feature>
<dbReference type="Pfam" id="PF00621">
    <property type="entry name" value="RhoGEF"/>
    <property type="match status" value="1"/>
</dbReference>
<name>A0A9N9FQX5_9GLOM</name>
<dbReference type="SUPFAM" id="SSF47473">
    <property type="entry name" value="EF-hand"/>
    <property type="match status" value="1"/>
</dbReference>
<evidence type="ECO:0000256" key="4">
    <source>
        <dbReference type="ARBA" id="ARBA00022443"/>
    </source>
</evidence>
<dbReference type="Pfam" id="PF00168">
    <property type="entry name" value="C2"/>
    <property type="match status" value="1"/>
</dbReference>
<feature type="domain" description="WH2" evidence="15">
    <location>
        <begin position="975"/>
        <end position="992"/>
    </location>
</feature>
<dbReference type="OrthoDB" id="1716625at2759"/>
<evidence type="ECO:0000259" key="13">
    <source>
        <dbReference type="PROSITE" id="PS50031"/>
    </source>
</evidence>
<feature type="region of interest" description="Disordered" evidence="8">
    <location>
        <begin position="552"/>
        <end position="603"/>
    </location>
</feature>
<dbReference type="Pfam" id="PF00018">
    <property type="entry name" value="SH3_1"/>
    <property type="match status" value="1"/>
</dbReference>
<dbReference type="GO" id="GO:0005085">
    <property type="term" value="F:guanyl-nucleotide exchange factor activity"/>
    <property type="evidence" value="ECO:0007669"/>
    <property type="project" value="InterPro"/>
</dbReference>
<feature type="compositionally biased region" description="Low complexity" evidence="8">
    <location>
        <begin position="903"/>
        <end position="916"/>
    </location>
</feature>
<evidence type="ECO:0000259" key="15">
    <source>
        <dbReference type="PROSITE" id="PS51082"/>
    </source>
</evidence>
<dbReference type="SMART" id="SM00054">
    <property type="entry name" value="EFh"/>
    <property type="match status" value="2"/>
</dbReference>
<dbReference type="PROSITE" id="PS50010">
    <property type="entry name" value="DH_2"/>
    <property type="match status" value="1"/>
</dbReference>
<feature type="domain" description="PH" evidence="10">
    <location>
        <begin position="1570"/>
        <end position="1666"/>
    </location>
</feature>
<feature type="coiled-coil region" evidence="7">
    <location>
        <begin position="478"/>
        <end position="505"/>
    </location>
</feature>
<comment type="subcellular location">
    <subcellularLocation>
        <location evidence="1">Cytoplasm</location>
    </subcellularLocation>
</comment>
<dbReference type="Gene3D" id="1.10.238.10">
    <property type="entry name" value="EF-hand"/>
    <property type="match status" value="1"/>
</dbReference>
<dbReference type="InterPro" id="IPR011992">
    <property type="entry name" value="EF-hand-dom_pair"/>
</dbReference>
<dbReference type="SMART" id="SM00233">
    <property type="entry name" value="PH"/>
    <property type="match status" value="1"/>
</dbReference>
<protein>
    <recommendedName>
        <fullName evidence="2">Actin cytoskeleton-regulatory complex protein PAN1</fullName>
    </recommendedName>
    <alternativeName>
        <fullName evidence="3">Actin cytoskeleton-regulatory complex protein pan1</fullName>
    </alternativeName>
</protein>
<dbReference type="SMART" id="SM00246">
    <property type="entry name" value="WH2"/>
    <property type="match status" value="1"/>
</dbReference>
<dbReference type="GO" id="GO:0003779">
    <property type="term" value="F:actin binding"/>
    <property type="evidence" value="ECO:0007669"/>
    <property type="project" value="InterPro"/>
</dbReference>
<dbReference type="CDD" id="cd00160">
    <property type="entry name" value="RhoGEF"/>
    <property type="match status" value="1"/>
</dbReference>
<dbReference type="PROSITE" id="PS50002">
    <property type="entry name" value="SH3"/>
    <property type="match status" value="2"/>
</dbReference>
<feature type="region of interest" description="Disordered" evidence="8">
    <location>
        <begin position="254"/>
        <end position="279"/>
    </location>
</feature>